<feature type="region of interest" description="Disordered" evidence="1">
    <location>
        <begin position="1"/>
        <end position="21"/>
    </location>
</feature>
<sequence length="156" mass="17012">MAFDSYKLHAENSSTQGRAPTIPADQENRLAEALKTMKQWGFGITKLEVLNIVAEFTRFSHDPSKTKIVGAKGKPSSRTTSSSGRENTTVLSAVSVSGGKADVLERLTKDTEKSEVRSPKTSSSASSGDDLIHTNDSDEDCNPEMYEEDNKVQNKK</sequence>
<feature type="compositionally biased region" description="Basic and acidic residues" evidence="1">
    <location>
        <begin position="1"/>
        <end position="10"/>
    </location>
</feature>
<comment type="caution">
    <text evidence="2">The sequence shown here is derived from an EMBL/GenBank/DDBJ whole genome shotgun (WGS) entry which is preliminary data.</text>
</comment>
<dbReference type="AlphaFoldDB" id="A0A8K0FW88"/>
<organism evidence="2 3">
    <name type="scientific">Ignelater luminosus</name>
    <name type="common">Cucubano</name>
    <name type="synonym">Pyrophorus luminosus</name>
    <dbReference type="NCBI Taxonomy" id="2038154"/>
    <lineage>
        <taxon>Eukaryota</taxon>
        <taxon>Metazoa</taxon>
        <taxon>Ecdysozoa</taxon>
        <taxon>Arthropoda</taxon>
        <taxon>Hexapoda</taxon>
        <taxon>Insecta</taxon>
        <taxon>Pterygota</taxon>
        <taxon>Neoptera</taxon>
        <taxon>Endopterygota</taxon>
        <taxon>Coleoptera</taxon>
        <taxon>Polyphaga</taxon>
        <taxon>Elateriformia</taxon>
        <taxon>Elateroidea</taxon>
        <taxon>Elateridae</taxon>
        <taxon>Agrypninae</taxon>
        <taxon>Pyrophorini</taxon>
        <taxon>Ignelater</taxon>
    </lineage>
</organism>
<keyword evidence="3" id="KW-1185">Reference proteome</keyword>
<feature type="compositionally biased region" description="Acidic residues" evidence="1">
    <location>
        <begin position="137"/>
        <end position="147"/>
    </location>
</feature>
<proteinExistence type="predicted"/>
<dbReference type="Proteomes" id="UP000801492">
    <property type="component" value="Unassembled WGS sequence"/>
</dbReference>
<protein>
    <submittedName>
        <fullName evidence="2">Uncharacterized protein</fullName>
    </submittedName>
</protein>
<dbReference type="EMBL" id="VTPC01090922">
    <property type="protein sequence ID" value="KAF2880710.1"/>
    <property type="molecule type" value="Genomic_DNA"/>
</dbReference>
<name>A0A8K0FW88_IGNLU</name>
<reference evidence="2" key="1">
    <citation type="submission" date="2019-08" db="EMBL/GenBank/DDBJ databases">
        <title>The genome of the North American firefly Photinus pyralis.</title>
        <authorList>
            <consortium name="Photinus pyralis genome working group"/>
            <person name="Fallon T.R."/>
            <person name="Sander Lower S.E."/>
            <person name="Weng J.-K."/>
        </authorList>
    </citation>
    <scope>NUCLEOTIDE SEQUENCE</scope>
    <source>
        <strain evidence="2">TRF0915ILg1</strain>
        <tissue evidence="2">Whole body</tissue>
    </source>
</reference>
<evidence type="ECO:0000256" key="1">
    <source>
        <dbReference type="SAM" id="MobiDB-lite"/>
    </source>
</evidence>
<accession>A0A8K0FW88</accession>
<gene>
    <name evidence="2" type="ORF">ILUMI_25452</name>
</gene>
<feature type="region of interest" description="Disordered" evidence="1">
    <location>
        <begin position="65"/>
        <end position="156"/>
    </location>
</feature>
<feature type="compositionally biased region" description="Polar residues" evidence="1">
    <location>
        <begin position="76"/>
        <end position="95"/>
    </location>
</feature>
<evidence type="ECO:0000313" key="2">
    <source>
        <dbReference type="EMBL" id="KAF2880710.1"/>
    </source>
</evidence>
<feature type="compositionally biased region" description="Basic and acidic residues" evidence="1">
    <location>
        <begin position="102"/>
        <end position="118"/>
    </location>
</feature>
<dbReference type="OrthoDB" id="2917041at2759"/>
<evidence type="ECO:0000313" key="3">
    <source>
        <dbReference type="Proteomes" id="UP000801492"/>
    </source>
</evidence>